<evidence type="ECO:0000256" key="1">
    <source>
        <dbReference type="SAM" id="Phobius"/>
    </source>
</evidence>
<evidence type="ECO:0000313" key="2">
    <source>
        <dbReference type="EMBL" id="VAW07737.1"/>
    </source>
</evidence>
<keyword evidence="1" id="KW-0812">Transmembrane</keyword>
<organism evidence="2">
    <name type="scientific">hydrothermal vent metagenome</name>
    <dbReference type="NCBI Taxonomy" id="652676"/>
    <lineage>
        <taxon>unclassified sequences</taxon>
        <taxon>metagenomes</taxon>
        <taxon>ecological metagenomes</taxon>
    </lineage>
</organism>
<protein>
    <submittedName>
        <fullName evidence="2">Uncharacterized protein</fullName>
    </submittedName>
</protein>
<feature type="transmembrane region" description="Helical" evidence="1">
    <location>
        <begin position="109"/>
        <end position="127"/>
    </location>
</feature>
<accession>A0A3B0T328</accession>
<dbReference type="EMBL" id="UOEK01000416">
    <property type="protein sequence ID" value="VAW07737.1"/>
    <property type="molecule type" value="Genomic_DNA"/>
</dbReference>
<name>A0A3B0T328_9ZZZZ</name>
<keyword evidence="1" id="KW-0472">Membrane</keyword>
<gene>
    <name evidence="2" type="ORF">MNBD_ACTINO02-1093</name>
</gene>
<reference evidence="2" key="1">
    <citation type="submission" date="2018-06" db="EMBL/GenBank/DDBJ databases">
        <authorList>
            <person name="Zhirakovskaya E."/>
        </authorList>
    </citation>
    <scope>NUCLEOTIDE SEQUENCE</scope>
</reference>
<dbReference type="AlphaFoldDB" id="A0A3B0T328"/>
<feature type="transmembrane region" description="Helical" evidence="1">
    <location>
        <begin position="42"/>
        <end position="59"/>
    </location>
</feature>
<sequence>MASMHPSRLLVLIGAALGAASLGFDAVQSTSTSSWSMVTADAWPGAALIGAIAILGMVGHRAEGFTPAGSVVSIVFVSTAALLLVGKYIDASKAVDTLRLSGHTASIGIGIWVLASGIAVTVVGSLWSTSRRIAS</sequence>
<feature type="transmembrane region" description="Helical" evidence="1">
    <location>
        <begin position="71"/>
        <end position="89"/>
    </location>
</feature>
<proteinExistence type="predicted"/>
<keyword evidence="1" id="KW-1133">Transmembrane helix</keyword>